<dbReference type="Proteomes" id="UP000253314">
    <property type="component" value="Unassembled WGS sequence"/>
</dbReference>
<dbReference type="Gene3D" id="3.30.360.10">
    <property type="entry name" value="Dihydrodipicolinate Reductase, domain 2"/>
    <property type="match status" value="1"/>
</dbReference>
<organism evidence="4 5">
    <name type="scientific">Bacillus taeanensis</name>
    <dbReference type="NCBI Taxonomy" id="273032"/>
    <lineage>
        <taxon>Bacteria</taxon>
        <taxon>Bacillati</taxon>
        <taxon>Bacillota</taxon>
        <taxon>Bacilli</taxon>
        <taxon>Bacillales</taxon>
        <taxon>Bacillaceae</taxon>
        <taxon>Bacillus</taxon>
    </lineage>
</organism>
<proteinExistence type="predicted"/>
<dbReference type="GO" id="GO:0000166">
    <property type="term" value="F:nucleotide binding"/>
    <property type="evidence" value="ECO:0007669"/>
    <property type="project" value="InterPro"/>
</dbReference>
<reference evidence="4 5" key="1">
    <citation type="submission" date="2018-07" db="EMBL/GenBank/DDBJ databases">
        <title>Lottiidibacillus patelloidae gen. nov., sp. nov., isolated from the intestinal tract of a marine limpet and the reclassification of B. taeanensis BH030017T, B. algicola KMM 3737T and B. hwajinpoensis SW-72T as genus Lottiidibacillus.</title>
        <authorList>
            <person name="Liu R."/>
            <person name="Huang Z."/>
        </authorList>
    </citation>
    <scope>NUCLEOTIDE SEQUENCE [LARGE SCALE GENOMIC DNA]</scope>
    <source>
        <strain evidence="4 5">BH030017</strain>
    </source>
</reference>
<dbReference type="AlphaFoldDB" id="A0A366XRP6"/>
<evidence type="ECO:0000313" key="4">
    <source>
        <dbReference type="EMBL" id="RBW68208.1"/>
    </source>
</evidence>
<sequence>MVSWDRSHETVLIRVEAILVKYMMGVNMVNLAFIGCGNISVDHLQGLFELKQLGRNPFELTAVCDIQRERAENFSKEVESRFGTIPRIYTDYREMLEKEELTAVSVLLSHDLHHTITEDCFAAGVHVQMQKPLAISPSFGRKMLADAEKYNRVLTVSEPIVLGAEAVAVARAVKDGLIGPVHLTIDYAATTEVTERGFFGGTPWRHMKGKAGAGWINDHGVHHAHMFTEINGSIKEIFAYTEIFEKELTDGKVTIQPTGEDTAVTVFRFENGGLGHWMCASAVHGERTNGTWFYGGKGCLRPGKHVSLDGGKVITMRELVEKYAQDVVENPFAHSYVELAEAIMDGKKPISSAEKGLEALSVVFAALESATIGQPVKVQDILDGKKHTYEDTVIKEMEALKARL</sequence>
<dbReference type="PANTHER" id="PTHR43818">
    <property type="entry name" value="BCDNA.GH03377"/>
    <property type="match status" value="1"/>
</dbReference>
<dbReference type="InterPro" id="IPR000683">
    <property type="entry name" value="Gfo/Idh/MocA-like_OxRdtase_N"/>
</dbReference>
<dbReference type="Pfam" id="PF01408">
    <property type="entry name" value="GFO_IDH_MocA"/>
    <property type="match status" value="1"/>
</dbReference>
<feature type="domain" description="Gfo/Idh/MocA-like oxidoreductase N-terminal" evidence="2">
    <location>
        <begin position="30"/>
        <end position="156"/>
    </location>
</feature>
<dbReference type="Gene3D" id="3.40.50.720">
    <property type="entry name" value="NAD(P)-binding Rossmann-like Domain"/>
    <property type="match status" value="1"/>
</dbReference>
<evidence type="ECO:0000313" key="5">
    <source>
        <dbReference type="Proteomes" id="UP000253314"/>
    </source>
</evidence>
<dbReference type="InterPro" id="IPR050463">
    <property type="entry name" value="Gfo/Idh/MocA_oxidrdct_glycsds"/>
</dbReference>
<feature type="domain" description="GFO/IDH/MocA-like oxidoreductase" evidence="3">
    <location>
        <begin position="168"/>
        <end position="300"/>
    </location>
</feature>
<keyword evidence="5" id="KW-1185">Reference proteome</keyword>
<name>A0A366XRP6_9BACI</name>
<dbReference type="SUPFAM" id="SSF51735">
    <property type="entry name" value="NAD(P)-binding Rossmann-fold domains"/>
    <property type="match status" value="1"/>
</dbReference>
<gene>
    <name evidence="4" type="ORF">DS031_17670</name>
</gene>
<evidence type="ECO:0008006" key="6">
    <source>
        <dbReference type="Google" id="ProtNLM"/>
    </source>
</evidence>
<dbReference type="PANTHER" id="PTHR43818:SF11">
    <property type="entry name" value="BCDNA.GH03377"/>
    <property type="match status" value="1"/>
</dbReference>
<protein>
    <recommendedName>
        <fullName evidence="6">Gfo/Idh/MocA family oxidoreductase</fullName>
    </recommendedName>
</protein>
<dbReference type="RefSeq" id="WP_113807384.1">
    <property type="nucleotide sequence ID" value="NZ_QOCW01000023.1"/>
</dbReference>
<dbReference type="InterPro" id="IPR055170">
    <property type="entry name" value="GFO_IDH_MocA-like_dom"/>
</dbReference>
<keyword evidence="1" id="KW-0560">Oxidoreductase</keyword>
<dbReference type="SUPFAM" id="SSF55347">
    <property type="entry name" value="Glyceraldehyde-3-phosphate dehydrogenase-like, C-terminal domain"/>
    <property type="match status" value="1"/>
</dbReference>
<dbReference type="OrthoDB" id="9792005at2"/>
<evidence type="ECO:0000256" key="1">
    <source>
        <dbReference type="ARBA" id="ARBA00023002"/>
    </source>
</evidence>
<dbReference type="Pfam" id="PF22725">
    <property type="entry name" value="GFO_IDH_MocA_C3"/>
    <property type="match status" value="1"/>
</dbReference>
<dbReference type="InterPro" id="IPR036291">
    <property type="entry name" value="NAD(P)-bd_dom_sf"/>
</dbReference>
<dbReference type="EMBL" id="QOCW01000023">
    <property type="protein sequence ID" value="RBW68208.1"/>
    <property type="molecule type" value="Genomic_DNA"/>
</dbReference>
<accession>A0A366XRP6</accession>
<dbReference type="GO" id="GO:0016491">
    <property type="term" value="F:oxidoreductase activity"/>
    <property type="evidence" value="ECO:0007669"/>
    <property type="project" value="UniProtKB-KW"/>
</dbReference>
<comment type="caution">
    <text evidence="4">The sequence shown here is derived from an EMBL/GenBank/DDBJ whole genome shotgun (WGS) entry which is preliminary data.</text>
</comment>
<evidence type="ECO:0000259" key="2">
    <source>
        <dbReference type="Pfam" id="PF01408"/>
    </source>
</evidence>
<evidence type="ECO:0000259" key="3">
    <source>
        <dbReference type="Pfam" id="PF22725"/>
    </source>
</evidence>